<dbReference type="Proteomes" id="UP000261187">
    <property type="component" value="Unassembled WGS sequence"/>
</dbReference>
<evidence type="ECO:0000313" key="9">
    <source>
        <dbReference type="EMBL" id="RHG67600.1"/>
    </source>
</evidence>
<keyword evidence="1" id="KW-0378">Hydrolase</keyword>
<comment type="caution">
    <text evidence="8">The sequence shown here is derived from an EMBL/GenBank/DDBJ whole genome shotgun (WGS) entry which is preliminary data.</text>
</comment>
<dbReference type="AlphaFoldDB" id="A0A3E4SLR7"/>
<accession>A0A3E4SLR7</accession>
<reference evidence="4" key="2">
    <citation type="submission" date="2022-11" db="EMBL/GenBank/DDBJ databases">
        <title>Genomic repertoires linked with pathogenic potency of arthritogenic Prevotella copri isolated from the gut of rheumatoid arthritis patients.</title>
        <authorList>
            <person name="Nii T."/>
            <person name="Maeda Y."/>
            <person name="Motooka D."/>
            <person name="Naito M."/>
            <person name="Matsumoto Y."/>
            <person name="Ogawa T."/>
            <person name="Oguro-Igashira E."/>
            <person name="Kishikawa T."/>
            <person name="Yamashita M."/>
            <person name="Koizumi S."/>
            <person name="Kurakawa T."/>
            <person name="Okumura R."/>
            <person name="Kayama H."/>
            <person name="Murakami M."/>
            <person name="Sakaguchi T."/>
            <person name="Das B."/>
            <person name="Nakamura S."/>
            <person name="Okada Y."/>
            <person name="Kumanogoh A."/>
            <person name="Takeda K."/>
        </authorList>
    </citation>
    <scope>NUCLEOTIDE SEQUENCE</scope>
    <source>
        <strain evidence="5">H012_8</strain>
        <strain evidence="4">H019-1</strain>
    </source>
</reference>
<dbReference type="Gene3D" id="2.60.40.10">
    <property type="entry name" value="Immunoglobulins"/>
    <property type="match status" value="1"/>
</dbReference>
<dbReference type="Proteomes" id="UP000286211">
    <property type="component" value="Unassembled WGS sequence"/>
</dbReference>
<dbReference type="GO" id="GO:0005975">
    <property type="term" value="P:carbohydrate metabolic process"/>
    <property type="evidence" value="ECO:0007669"/>
    <property type="project" value="TreeGrafter"/>
</dbReference>
<dbReference type="Gene3D" id="3.40.50.1110">
    <property type="entry name" value="SGNH hydrolase"/>
    <property type="match status" value="1"/>
</dbReference>
<feature type="domain" description="Sialate O-acetylesterase" evidence="3">
    <location>
        <begin position="104"/>
        <end position="326"/>
    </location>
</feature>
<evidence type="ECO:0000313" key="15">
    <source>
        <dbReference type="Proteomes" id="UP000286501"/>
    </source>
</evidence>
<dbReference type="InterPro" id="IPR013783">
    <property type="entry name" value="Ig-like_fold"/>
</dbReference>
<evidence type="ECO:0000313" key="6">
    <source>
        <dbReference type="EMBL" id="RGL64228.1"/>
    </source>
</evidence>
<evidence type="ECO:0000313" key="4">
    <source>
        <dbReference type="EMBL" id="MCW4132047.1"/>
    </source>
</evidence>
<dbReference type="EMBL" id="QSAV01000009">
    <property type="protein sequence ID" value="RGW81342.1"/>
    <property type="molecule type" value="Genomic_DNA"/>
</dbReference>
<dbReference type="PANTHER" id="PTHR22901:SF0">
    <property type="entry name" value="SIALATE O-ACETYLESTERASE"/>
    <property type="match status" value="1"/>
</dbReference>
<dbReference type="SUPFAM" id="SSF52266">
    <property type="entry name" value="SGNH hydrolase"/>
    <property type="match status" value="1"/>
</dbReference>
<keyword evidence="2" id="KW-0732">Signal</keyword>
<feature type="signal peptide" evidence="2">
    <location>
        <begin position="1"/>
        <end position="19"/>
    </location>
</feature>
<evidence type="ECO:0000313" key="11">
    <source>
        <dbReference type="Proteomes" id="UP000261187"/>
    </source>
</evidence>
<dbReference type="RefSeq" id="WP_117691918.1">
    <property type="nucleotide sequence ID" value="NZ_JAPDVE010000027.1"/>
</dbReference>
<evidence type="ECO:0000256" key="1">
    <source>
        <dbReference type="ARBA" id="ARBA00022801"/>
    </source>
</evidence>
<protein>
    <submittedName>
        <fullName evidence="8">Sialate O-acetylesterase</fullName>
    </submittedName>
</protein>
<evidence type="ECO:0000256" key="2">
    <source>
        <dbReference type="SAM" id="SignalP"/>
    </source>
</evidence>
<proteinExistence type="predicted"/>
<evidence type="ECO:0000259" key="3">
    <source>
        <dbReference type="Pfam" id="PF03629"/>
    </source>
</evidence>
<dbReference type="InterPro" id="IPR036514">
    <property type="entry name" value="SGNH_hydro_sf"/>
</dbReference>
<dbReference type="InterPro" id="IPR039329">
    <property type="entry name" value="SIAE"/>
</dbReference>
<feature type="chain" id="PRO_5043182608" evidence="2">
    <location>
        <begin position="20"/>
        <end position="475"/>
    </location>
</feature>
<gene>
    <name evidence="10" type="ORF">DW079_07765</name>
    <name evidence="9" type="ORF">DW250_04200</name>
    <name evidence="8" type="ORF">DWV53_03925</name>
    <name evidence="7" type="ORF">DWX90_04780</name>
    <name evidence="6" type="ORF">DXC61_01415</name>
    <name evidence="4" type="ORF">ONT19_10735</name>
    <name evidence="5" type="ORF">ONT23_11380</name>
</gene>
<evidence type="ECO:0000313" key="7">
    <source>
        <dbReference type="EMBL" id="RGS47973.1"/>
    </source>
</evidence>
<evidence type="ECO:0000313" key="12">
    <source>
        <dbReference type="Proteomes" id="UP000285776"/>
    </source>
</evidence>
<dbReference type="EMBL" id="QRNB01000034">
    <property type="protein sequence ID" value="RHK10329.1"/>
    <property type="molecule type" value="Genomic_DNA"/>
</dbReference>
<dbReference type="EMBL" id="JAPDVG010000001">
    <property type="protein sequence ID" value="MCW4132047.1"/>
    <property type="molecule type" value="Genomic_DNA"/>
</dbReference>
<dbReference type="Proteomes" id="UP000286501">
    <property type="component" value="Unassembled WGS sequence"/>
</dbReference>
<dbReference type="EMBL" id="QSSA01000002">
    <property type="protein sequence ID" value="RGL64228.1"/>
    <property type="molecule type" value="Genomic_DNA"/>
</dbReference>
<dbReference type="Proteomes" id="UP000286113">
    <property type="component" value="Unassembled WGS sequence"/>
</dbReference>
<evidence type="ECO:0000313" key="14">
    <source>
        <dbReference type="Proteomes" id="UP000286211"/>
    </source>
</evidence>
<dbReference type="Proteomes" id="UP000285776">
    <property type="component" value="Unassembled WGS sequence"/>
</dbReference>
<dbReference type="GO" id="GO:0001681">
    <property type="term" value="F:sialate O-acetylesterase activity"/>
    <property type="evidence" value="ECO:0007669"/>
    <property type="project" value="InterPro"/>
</dbReference>
<dbReference type="EMBL" id="QRVN01000006">
    <property type="protein sequence ID" value="RGS47973.1"/>
    <property type="molecule type" value="Genomic_DNA"/>
</dbReference>
<sequence length="475" mass="53845">MKKLLCSALLLAMTLAAQAEVKLPKIFGDNMVLQQQTECNLWGTADANKVVKVRASWNGKTYKTQADAQGKWAMKIETPQAGGPYELSLSDGKELKLHNILIGEVWICSGQSNMEMPMKGFKAQPVAGTPEELMLCKDQQLRLFTVQRNAQLHPVDTVAGDWKEADAASVREFSAAAYYYGKTLRQSLGVPVGLIVTSWGGSACEAWINGNLIKSDWLKAFPKLHTPWNEADVKKYQQRCPSALYNGMLHPLIGYTMKGVIWYQGEDNCNRYATYADQMQTLVNSWRKEWKQGIFPFYYCQIAPYDYSLIKWKNNSALLREKQMEAEKRISNCRMAVLLDAGLEYGIHPRKKKEVGERLALLSLANTYGQKGLPDFAVYKSVEFKGDTAVVSFDRSKEWVYFNNGPKSDNFEIAGDDQVFHKAQAWISRNKVYVKSEEVKKPVAVRYAFKNWVVGDLFHDGLPVSSFRTDDWEVK</sequence>
<dbReference type="Proteomes" id="UP001209168">
    <property type="component" value="Unassembled WGS sequence"/>
</dbReference>
<dbReference type="InterPro" id="IPR005181">
    <property type="entry name" value="SASA"/>
</dbReference>
<evidence type="ECO:0000313" key="5">
    <source>
        <dbReference type="EMBL" id="MCW4156118.1"/>
    </source>
</evidence>
<reference evidence="11 12" key="1">
    <citation type="submission" date="2018-08" db="EMBL/GenBank/DDBJ databases">
        <title>A genome reference for cultivated species of the human gut microbiota.</title>
        <authorList>
            <person name="Zou Y."/>
            <person name="Xue W."/>
            <person name="Luo G."/>
        </authorList>
    </citation>
    <scope>NUCLEOTIDE SEQUENCE [LARGE SCALE GENOMIC DNA]</scope>
    <source>
        <strain evidence="8 12">AF10-17</strain>
        <strain evidence="7 13">AF22-1</strain>
        <strain evidence="10 14">AF46-2NS</strain>
        <strain evidence="9 15">AM22-1</strain>
        <strain evidence="6 11">TF06-40</strain>
    </source>
</reference>
<dbReference type="Pfam" id="PF03629">
    <property type="entry name" value="SASA"/>
    <property type="match status" value="1"/>
</dbReference>
<dbReference type="EMBL" id="JAPDVH010000001">
    <property type="protein sequence ID" value="MCW4156118.1"/>
    <property type="molecule type" value="Genomic_DNA"/>
</dbReference>
<dbReference type="EMBL" id="QRIN01000012">
    <property type="protein sequence ID" value="RHG67600.1"/>
    <property type="molecule type" value="Genomic_DNA"/>
</dbReference>
<evidence type="ECO:0000313" key="13">
    <source>
        <dbReference type="Proteomes" id="UP000286113"/>
    </source>
</evidence>
<dbReference type="Proteomes" id="UP001209417">
    <property type="component" value="Unassembled WGS sequence"/>
</dbReference>
<evidence type="ECO:0000313" key="10">
    <source>
        <dbReference type="EMBL" id="RHK10329.1"/>
    </source>
</evidence>
<organism evidence="8 12">
    <name type="scientific">Segatella copri</name>
    <dbReference type="NCBI Taxonomy" id="165179"/>
    <lineage>
        <taxon>Bacteria</taxon>
        <taxon>Pseudomonadati</taxon>
        <taxon>Bacteroidota</taxon>
        <taxon>Bacteroidia</taxon>
        <taxon>Bacteroidales</taxon>
        <taxon>Prevotellaceae</taxon>
        <taxon>Segatella</taxon>
    </lineage>
</organism>
<dbReference type="PANTHER" id="PTHR22901">
    <property type="entry name" value="SIALATE O-ACETYLESTERASE"/>
    <property type="match status" value="1"/>
</dbReference>
<name>A0A3E4SLR7_9BACT</name>
<evidence type="ECO:0000313" key="8">
    <source>
        <dbReference type="EMBL" id="RGW81342.1"/>
    </source>
</evidence>